<dbReference type="GO" id="GO:0004674">
    <property type="term" value="F:protein serine/threonine kinase activity"/>
    <property type="evidence" value="ECO:0007669"/>
    <property type="project" value="InterPro"/>
</dbReference>
<dbReference type="EMBL" id="AP018175">
    <property type="protein sequence ID" value="BAY19857.1"/>
    <property type="molecule type" value="Genomic_DNA"/>
</dbReference>
<geneLocation type="plasmid" evidence="7">
    <name>Plasmid1 dna</name>
</geneLocation>
<dbReference type="GO" id="GO:0000407">
    <property type="term" value="C:phagophore assembly site"/>
    <property type="evidence" value="ECO:0007669"/>
    <property type="project" value="TreeGrafter"/>
</dbReference>
<sequence>MNLEGTRIVAENHTYELDKKLGRGGQGAVFSIKGGKRAVKVLFDRSNTRRELLRLQLRNVQQMGSELRELAIARPLEMLQPPHLGYVMELITGMVPLSKLIDIPPNVNSRAEWYLNGGGLRRRLLLLARCAEVLSQLHGKGLVYSDPSPNNIFVSIDIDAHEIRLIDADNLHCESSASTKNFHTPYYGAPELVLGRSGVNTLTDAHAFAVIAFQTLCSIHPLIGDLVTEGEPELEQQALEGLLPWIDDPKDRRNATDHGLPRDIVLSPKLQKLCARCFEEGLREPTKRPGISQWTEDLYSAVDNTITCPDCQSTYYVNQKFCPWCEYPRPTFVRLWVKRWEPLASYEECLKYVGKQQAKESVASLVLAEGEPLILTNRIVSGRTGIGSSTPIIELQLEDSRIKVRSLNGQCFWLTDETGQQENVEVKDKYKLFPVTSDGSKAWLLHFAPLEISHRIATFRLNPGGR</sequence>
<evidence type="ECO:0000256" key="3">
    <source>
        <dbReference type="ARBA" id="ARBA00022777"/>
    </source>
</evidence>
<dbReference type="Gene3D" id="1.10.510.10">
    <property type="entry name" value="Transferase(Phosphotransferase) domain 1"/>
    <property type="match status" value="1"/>
</dbReference>
<dbReference type="AlphaFoldDB" id="A0A1Z4GQU6"/>
<proteinExistence type="predicted"/>
<keyword evidence="3" id="KW-0418">Kinase</keyword>
<evidence type="ECO:0000313" key="7">
    <source>
        <dbReference type="Proteomes" id="UP000218287"/>
    </source>
</evidence>
<organism evidence="6 7">
    <name type="scientific">Anabaenopsis circularis NIES-21</name>
    <dbReference type="NCBI Taxonomy" id="1085406"/>
    <lineage>
        <taxon>Bacteria</taxon>
        <taxon>Bacillati</taxon>
        <taxon>Cyanobacteriota</taxon>
        <taxon>Cyanophyceae</taxon>
        <taxon>Nostocales</taxon>
        <taxon>Nodulariaceae</taxon>
        <taxon>Anabaenopsis</taxon>
    </lineage>
</organism>
<keyword evidence="4" id="KW-0067">ATP-binding</keyword>
<protein>
    <recommendedName>
        <fullName evidence="5">Protein kinase domain-containing protein</fullName>
    </recommendedName>
</protein>
<dbReference type="SMART" id="SM00220">
    <property type="entry name" value="S_TKc"/>
    <property type="match status" value="1"/>
</dbReference>
<dbReference type="InterPro" id="IPR011009">
    <property type="entry name" value="Kinase-like_dom_sf"/>
</dbReference>
<accession>A0A1Z4GQU6</accession>
<name>A0A1Z4GQU6_9CYAN</name>
<dbReference type="Pfam" id="PF00069">
    <property type="entry name" value="Pkinase"/>
    <property type="match status" value="1"/>
</dbReference>
<feature type="domain" description="Protein kinase" evidence="5">
    <location>
        <begin position="15"/>
        <end position="302"/>
    </location>
</feature>
<gene>
    <name evidence="6" type="ORF">NIES21_57270</name>
</gene>
<dbReference type="GO" id="GO:0005829">
    <property type="term" value="C:cytosol"/>
    <property type="evidence" value="ECO:0007669"/>
    <property type="project" value="TreeGrafter"/>
</dbReference>
<evidence type="ECO:0000313" key="6">
    <source>
        <dbReference type="EMBL" id="BAY19857.1"/>
    </source>
</evidence>
<keyword evidence="1" id="KW-0808">Transferase</keyword>
<dbReference type="GO" id="GO:0005524">
    <property type="term" value="F:ATP binding"/>
    <property type="evidence" value="ECO:0007669"/>
    <property type="project" value="UniProtKB-KW"/>
</dbReference>
<reference evidence="6 7" key="1">
    <citation type="submission" date="2017-06" db="EMBL/GenBank/DDBJ databases">
        <title>Genome sequencing of cyanobaciteial culture collection at National Institute for Environmental Studies (NIES).</title>
        <authorList>
            <person name="Hirose Y."/>
            <person name="Shimura Y."/>
            <person name="Fujisawa T."/>
            <person name="Nakamura Y."/>
            <person name="Kawachi M."/>
        </authorList>
    </citation>
    <scope>NUCLEOTIDE SEQUENCE [LARGE SCALE GENOMIC DNA]</scope>
    <source>
        <strain evidence="6 7">NIES-21</strain>
        <plasmid evidence="7">Plasmid1 dna</plasmid>
    </source>
</reference>
<dbReference type="OrthoDB" id="5782056at2"/>
<dbReference type="Proteomes" id="UP000218287">
    <property type="component" value="Plasmid Plasmid1 dna"/>
</dbReference>
<keyword evidence="6" id="KW-0614">Plasmid</keyword>
<evidence type="ECO:0000256" key="4">
    <source>
        <dbReference type="ARBA" id="ARBA00022840"/>
    </source>
</evidence>
<keyword evidence="2" id="KW-0547">Nucleotide-binding</keyword>
<evidence type="ECO:0000256" key="2">
    <source>
        <dbReference type="ARBA" id="ARBA00022741"/>
    </source>
</evidence>
<keyword evidence="7" id="KW-1185">Reference proteome</keyword>
<evidence type="ECO:0000256" key="1">
    <source>
        <dbReference type="ARBA" id="ARBA00022679"/>
    </source>
</evidence>
<dbReference type="InterPro" id="IPR045269">
    <property type="entry name" value="Atg1-like"/>
</dbReference>
<dbReference type="InterPro" id="IPR000719">
    <property type="entry name" value="Prot_kinase_dom"/>
</dbReference>
<dbReference type="PROSITE" id="PS50011">
    <property type="entry name" value="PROTEIN_KINASE_DOM"/>
    <property type="match status" value="1"/>
</dbReference>
<dbReference type="GO" id="GO:0016020">
    <property type="term" value="C:membrane"/>
    <property type="evidence" value="ECO:0007669"/>
    <property type="project" value="TreeGrafter"/>
</dbReference>
<evidence type="ECO:0000259" key="5">
    <source>
        <dbReference type="PROSITE" id="PS50011"/>
    </source>
</evidence>
<dbReference type="PANTHER" id="PTHR24348:SF22">
    <property type="entry name" value="NON-SPECIFIC SERINE_THREONINE PROTEIN KINASE"/>
    <property type="match status" value="1"/>
</dbReference>
<dbReference type="PANTHER" id="PTHR24348">
    <property type="entry name" value="SERINE/THREONINE-PROTEIN KINASE UNC-51-RELATED"/>
    <property type="match status" value="1"/>
</dbReference>
<dbReference type="GO" id="GO:0005776">
    <property type="term" value="C:autophagosome"/>
    <property type="evidence" value="ECO:0007669"/>
    <property type="project" value="TreeGrafter"/>
</dbReference>
<dbReference type="SUPFAM" id="SSF56112">
    <property type="entry name" value="Protein kinase-like (PK-like)"/>
    <property type="match status" value="1"/>
</dbReference>